<evidence type="ECO:0000256" key="1">
    <source>
        <dbReference type="SAM" id="MobiDB-lite"/>
    </source>
</evidence>
<reference evidence="2" key="1">
    <citation type="submission" date="2020-06" db="EMBL/GenBank/DDBJ databases">
        <authorList>
            <person name="Li T."/>
            <person name="Hu X."/>
            <person name="Zhang T."/>
            <person name="Song X."/>
            <person name="Zhang H."/>
            <person name="Dai N."/>
            <person name="Sheng W."/>
            <person name="Hou X."/>
            <person name="Wei L."/>
        </authorList>
    </citation>
    <scope>NUCLEOTIDE SEQUENCE</scope>
    <source>
        <strain evidence="2">G02</strain>
        <tissue evidence="2">Leaf</tissue>
    </source>
</reference>
<feature type="compositionally biased region" description="Polar residues" evidence="1">
    <location>
        <begin position="12"/>
        <end position="34"/>
    </location>
</feature>
<accession>A0AAW2LLS7</accession>
<organism evidence="2">
    <name type="scientific">Sesamum radiatum</name>
    <name type="common">Black benniseed</name>
    <dbReference type="NCBI Taxonomy" id="300843"/>
    <lineage>
        <taxon>Eukaryota</taxon>
        <taxon>Viridiplantae</taxon>
        <taxon>Streptophyta</taxon>
        <taxon>Embryophyta</taxon>
        <taxon>Tracheophyta</taxon>
        <taxon>Spermatophyta</taxon>
        <taxon>Magnoliopsida</taxon>
        <taxon>eudicotyledons</taxon>
        <taxon>Gunneridae</taxon>
        <taxon>Pentapetalae</taxon>
        <taxon>asterids</taxon>
        <taxon>lamiids</taxon>
        <taxon>Lamiales</taxon>
        <taxon>Pedaliaceae</taxon>
        <taxon>Sesamum</taxon>
    </lineage>
</organism>
<feature type="compositionally biased region" description="Low complexity" evidence="1">
    <location>
        <begin position="1"/>
        <end position="11"/>
    </location>
</feature>
<dbReference type="AlphaFoldDB" id="A0AAW2LLS7"/>
<comment type="caution">
    <text evidence="2">The sequence shown here is derived from an EMBL/GenBank/DDBJ whole genome shotgun (WGS) entry which is preliminary data.</text>
</comment>
<sequence>MATAMAPPATASNLRNPATEPTSNGVRNPATPANVSDARNWANNNHKIKAAIQQ</sequence>
<gene>
    <name evidence="2" type="ORF">Sradi_5227200</name>
</gene>
<feature type="region of interest" description="Disordered" evidence="1">
    <location>
        <begin position="1"/>
        <end position="44"/>
    </location>
</feature>
<name>A0AAW2LLS7_SESRA</name>
<protein>
    <submittedName>
        <fullName evidence="2">Uncharacterized protein</fullName>
    </submittedName>
</protein>
<proteinExistence type="predicted"/>
<evidence type="ECO:0000313" key="2">
    <source>
        <dbReference type="EMBL" id="KAL0319657.1"/>
    </source>
</evidence>
<dbReference type="EMBL" id="JACGWJ010000024">
    <property type="protein sequence ID" value="KAL0319657.1"/>
    <property type="molecule type" value="Genomic_DNA"/>
</dbReference>
<reference evidence="2" key="2">
    <citation type="journal article" date="2024" name="Plant">
        <title>Genomic evolution and insights into agronomic trait innovations of Sesamum species.</title>
        <authorList>
            <person name="Miao H."/>
            <person name="Wang L."/>
            <person name="Qu L."/>
            <person name="Liu H."/>
            <person name="Sun Y."/>
            <person name="Le M."/>
            <person name="Wang Q."/>
            <person name="Wei S."/>
            <person name="Zheng Y."/>
            <person name="Lin W."/>
            <person name="Duan Y."/>
            <person name="Cao H."/>
            <person name="Xiong S."/>
            <person name="Wang X."/>
            <person name="Wei L."/>
            <person name="Li C."/>
            <person name="Ma Q."/>
            <person name="Ju M."/>
            <person name="Zhao R."/>
            <person name="Li G."/>
            <person name="Mu C."/>
            <person name="Tian Q."/>
            <person name="Mei H."/>
            <person name="Zhang T."/>
            <person name="Gao T."/>
            <person name="Zhang H."/>
        </authorList>
    </citation>
    <scope>NUCLEOTIDE SEQUENCE</scope>
    <source>
        <strain evidence="2">G02</strain>
    </source>
</reference>